<sequence length="398" mass="44851">MGSHPPFPMNFPPRHQIPPNFHHSYYTPHFNPYGVPSGYQQFPSSSYQHGLPFPGNFHMGSAGPSSPVGSGAMFGGGGGEDSASPVTSPIAPAQNASQGPIRVEQWSDADSDEEKKSGRMHWAEEDNLRLVSAWLHNSNDPIDGNGKKGPHYWKEVAAEYNAYAPKGKERTAMQLKNHWNTTSALVMKFHGCWTEINNTYRSGYSDEQVMDMVQEEWKSVKKTEKPFPYVYWWRAVREEPKWLNRDVAVDIMNKRNKVSSSGAYTSSSNRDTDDAADTDRPRPLGQKQAKEQRKAKGKGKVKGKEKVGKGQLSEENVGEFNNLQDKKTEAIEKMAAAAREHAAAIDKMAEADKEKVKMDKIKQLTELMKIDTNSYSPTQKARHEKLLDFLTDEIYRRE</sequence>
<feature type="compositionally biased region" description="Low complexity" evidence="1">
    <location>
        <begin position="62"/>
        <end position="71"/>
    </location>
</feature>
<proteinExistence type="predicted"/>
<protein>
    <recommendedName>
        <fullName evidence="4">No apical meristem-associated C-terminal domain-containing protein</fullName>
    </recommendedName>
</protein>
<feature type="region of interest" description="Disordered" evidence="1">
    <location>
        <begin position="258"/>
        <end position="321"/>
    </location>
</feature>
<reference evidence="2" key="1">
    <citation type="submission" date="2024-10" db="EMBL/GenBank/DDBJ databases">
        <authorList>
            <person name="Ryan C."/>
        </authorList>
    </citation>
    <scope>NUCLEOTIDE SEQUENCE [LARGE SCALE GENOMIC DNA]</scope>
</reference>
<dbReference type="AlphaFoldDB" id="A0ABC9H7S8"/>
<dbReference type="Proteomes" id="UP001497457">
    <property type="component" value="Unassembled WGS sequence"/>
</dbReference>
<accession>A0ABC9H7S8</accession>
<comment type="caution">
    <text evidence="2">The sequence shown here is derived from an EMBL/GenBank/DDBJ whole genome shotgun (WGS) entry which is preliminary data.</text>
</comment>
<feature type="compositionally biased region" description="Basic and acidic residues" evidence="1">
    <location>
        <begin position="270"/>
        <end position="294"/>
    </location>
</feature>
<evidence type="ECO:0008006" key="4">
    <source>
        <dbReference type="Google" id="ProtNLM"/>
    </source>
</evidence>
<feature type="compositionally biased region" description="Polar residues" evidence="1">
    <location>
        <begin position="258"/>
        <end position="269"/>
    </location>
</feature>
<evidence type="ECO:0000313" key="3">
    <source>
        <dbReference type="Proteomes" id="UP001497457"/>
    </source>
</evidence>
<dbReference type="PANTHER" id="PTHR45224:SF16">
    <property type="entry name" value="OS01G0527900 PROTEIN"/>
    <property type="match status" value="1"/>
</dbReference>
<keyword evidence="3" id="KW-1185">Reference proteome</keyword>
<evidence type="ECO:0000313" key="2">
    <source>
        <dbReference type="EMBL" id="CAM0150012.1"/>
    </source>
</evidence>
<dbReference type="EMBL" id="CAXIPR030002730">
    <property type="protein sequence ID" value="CAM0150012.1"/>
    <property type="molecule type" value="Genomic_DNA"/>
</dbReference>
<dbReference type="PANTHER" id="PTHR45224">
    <property type="entry name" value="OS01G0527900 PROTEIN-RELATED"/>
    <property type="match status" value="1"/>
</dbReference>
<feature type="region of interest" description="Disordered" evidence="1">
    <location>
        <begin position="62"/>
        <end position="120"/>
    </location>
</feature>
<organism evidence="2 3">
    <name type="scientific">Urochloa decumbens</name>
    <dbReference type="NCBI Taxonomy" id="240449"/>
    <lineage>
        <taxon>Eukaryota</taxon>
        <taxon>Viridiplantae</taxon>
        <taxon>Streptophyta</taxon>
        <taxon>Embryophyta</taxon>
        <taxon>Tracheophyta</taxon>
        <taxon>Spermatophyta</taxon>
        <taxon>Magnoliopsida</taxon>
        <taxon>Liliopsida</taxon>
        <taxon>Poales</taxon>
        <taxon>Poaceae</taxon>
        <taxon>PACMAD clade</taxon>
        <taxon>Panicoideae</taxon>
        <taxon>Panicodae</taxon>
        <taxon>Paniceae</taxon>
        <taxon>Melinidinae</taxon>
        <taxon>Urochloa</taxon>
    </lineage>
</organism>
<name>A0ABC9H7S8_9POAL</name>
<evidence type="ECO:0000256" key="1">
    <source>
        <dbReference type="SAM" id="MobiDB-lite"/>
    </source>
</evidence>
<gene>
    <name evidence="2" type="ORF">URODEC1_LOCUS123132</name>
</gene>